<proteinExistence type="predicted"/>
<organism evidence="1 2">
    <name type="scientific">Giardia duodenalis assemblage B</name>
    <dbReference type="NCBI Taxonomy" id="1394984"/>
    <lineage>
        <taxon>Eukaryota</taxon>
        <taxon>Metamonada</taxon>
        <taxon>Diplomonadida</taxon>
        <taxon>Hexamitidae</taxon>
        <taxon>Giardiinae</taxon>
        <taxon>Giardia</taxon>
    </lineage>
</organism>
<evidence type="ECO:0000313" key="2">
    <source>
        <dbReference type="Proteomes" id="UP000070089"/>
    </source>
</evidence>
<evidence type="ECO:0000313" key="1">
    <source>
        <dbReference type="EMBL" id="KWX14859.1"/>
    </source>
</evidence>
<accession>A0A132NXQ7</accession>
<dbReference type="OrthoDB" id="10568817at2759"/>
<dbReference type="VEuPathDB" id="GiardiaDB:QR46_1153"/>
<sequence>MEWNKFTIGSLNAFGRYESACTAYSQRANDIVQLLKRLCTLHSGIPTIMNSANCDKYPTLYRV</sequence>
<gene>
    <name evidence="1" type="ORF">QR46_1153</name>
</gene>
<dbReference type="EMBL" id="JXTI01000021">
    <property type="protein sequence ID" value="KWX14859.1"/>
    <property type="molecule type" value="Genomic_DNA"/>
</dbReference>
<name>A0A132NXQ7_GIAIN</name>
<reference evidence="1 2" key="1">
    <citation type="journal article" date="2015" name="Mol. Biochem. Parasitol.">
        <title>Identification of polymorphic genes for use in assemblage B genotyping assays through comparative genomics of multiple assemblage B Giardia duodenalis isolates.</title>
        <authorList>
            <person name="Wielinga C."/>
            <person name="Thompson R.C."/>
            <person name="Monis P."/>
            <person name="Ryan U."/>
        </authorList>
    </citation>
    <scope>NUCLEOTIDE SEQUENCE [LARGE SCALE GENOMIC DNA]</scope>
    <source>
        <strain evidence="1 2">BAH15c1</strain>
    </source>
</reference>
<dbReference type="GO" id="GO:0004812">
    <property type="term" value="F:aminoacyl-tRNA ligase activity"/>
    <property type="evidence" value="ECO:0007669"/>
    <property type="project" value="UniProtKB-KW"/>
</dbReference>
<dbReference type="Proteomes" id="UP000070089">
    <property type="component" value="Unassembled WGS sequence"/>
</dbReference>
<keyword evidence="1" id="KW-0436">Ligase</keyword>
<dbReference type="AlphaFoldDB" id="A0A132NXQ7"/>
<protein>
    <submittedName>
        <fullName evidence="1">Isoleucyl-tRNA synthetase</fullName>
    </submittedName>
</protein>
<comment type="caution">
    <text evidence="1">The sequence shown here is derived from an EMBL/GenBank/DDBJ whole genome shotgun (WGS) entry which is preliminary data.</text>
</comment>
<keyword evidence="1" id="KW-0030">Aminoacyl-tRNA synthetase</keyword>